<dbReference type="EMBL" id="BQNB010011130">
    <property type="protein sequence ID" value="GJS86533.1"/>
    <property type="molecule type" value="Genomic_DNA"/>
</dbReference>
<feature type="compositionally biased region" description="Basic and acidic residues" evidence="1">
    <location>
        <begin position="526"/>
        <end position="548"/>
    </location>
</feature>
<organism evidence="2 3">
    <name type="scientific">Tanacetum coccineum</name>
    <dbReference type="NCBI Taxonomy" id="301880"/>
    <lineage>
        <taxon>Eukaryota</taxon>
        <taxon>Viridiplantae</taxon>
        <taxon>Streptophyta</taxon>
        <taxon>Embryophyta</taxon>
        <taxon>Tracheophyta</taxon>
        <taxon>Spermatophyta</taxon>
        <taxon>Magnoliopsida</taxon>
        <taxon>eudicotyledons</taxon>
        <taxon>Gunneridae</taxon>
        <taxon>Pentapetalae</taxon>
        <taxon>asterids</taxon>
        <taxon>campanulids</taxon>
        <taxon>Asterales</taxon>
        <taxon>Asteraceae</taxon>
        <taxon>Asteroideae</taxon>
        <taxon>Anthemideae</taxon>
        <taxon>Anthemidinae</taxon>
        <taxon>Tanacetum</taxon>
    </lineage>
</organism>
<evidence type="ECO:0000313" key="3">
    <source>
        <dbReference type="Proteomes" id="UP001151760"/>
    </source>
</evidence>
<comment type="caution">
    <text evidence="2">The sequence shown here is derived from an EMBL/GenBank/DDBJ whole genome shotgun (WGS) entry which is preliminary data.</text>
</comment>
<reference evidence="2" key="2">
    <citation type="submission" date="2022-01" db="EMBL/GenBank/DDBJ databases">
        <authorList>
            <person name="Yamashiro T."/>
            <person name="Shiraishi A."/>
            <person name="Satake H."/>
            <person name="Nakayama K."/>
        </authorList>
    </citation>
    <scope>NUCLEOTIDE SEQUENCE</scope>
</reference>
<evidence type="ECO:0000256" key="1">
    <source>
        <dbReference type="SAM" id="MobiDB-lite"/>
    </source>
</evidence>
<keyword evidence="3" id="KW-1185">Reference proteome</keyword>
<accession>A0ABQ4Z8Q7</accession>
<dbReference type="PANTHER" id="PTHR11439:SF483">
    <property type="entry name" value="PEPTIDE SYNTHASE GLIP-LIKE, PUTATIVE (AFU_ORTHOLOGUE AFUA_3G12920)-RELATED"/>
    <property type="match status" value="1"/>
</dbReference>
<evidence type="ECO:0008006" key="4">
    <source>
        <dbReference type="Google" id="ProtNLM"/>
    </source>
</evidence>
<feature type="region of interest" description="Disordered" evidence="1">
    <location>
        <begin position="1"/>
        <end position="29"/>
    </location>
</feature>
<evidence type="ECO:0000313" key="2">
    <source>
        <dbReference type="EMBL" id="GJS86533.1"/>
    </source>
</evidence>
<dbReference type="PANTHER" id="PTHR11439">
    <property type="entry name" value="GAG-POL-RELATED RETROTRANSPOSON"/>
    <property type="match status" value="1"/>
</dbReference>
<feature type="compositionally biased region" description="Polar residues" evidence="1">
    <location>
        <begin position="1"/>
        <end position="13"/>
    </location>
</feature>
<feature type="compositionally biased region" description="Basic and acidic residues" evidence="1">
    <location>
        <begin position="20"/>
        <end position="29"/>
    </location>
</feature>
<protein>
    <recommendedName>
        <fullName evidence="4">Reverse transcriptase Ty1/copia-type domain-containing protein</fullName>
    </recommendedName>
</protein>
<proteinExistence type="predicted"/>
<dbReference type="Proteomes" id="UP001151760">
    <property type="component" value="Unassembled WGS sequence"/>
</dbReference>
<reference evidence="2" key="1">
    <citation type="journal article" date="2022" name="Int. J. Mol. Sci.">
        <title>Draft Genome of Tanacetum Coccineum: Genomic Comparison of Closely Related Tanacetum-Family Plants.</title>
        <authorList>
            <person name="Yamashiro T."/>
            <person name="Shiraishi A."/>
            <person name="Nakayama K."/>
            <person name="Satake H."/>
        </authorList>
    </citation>
    <scope>NUCLEOTIDE SEQUENCE</scope>
</reference>
<gene>
    <name evidence="2" type="ORF">Tco_0769169</name>
</gene>
<name>A0ABQ4Z8Q7_9ASTR</name>
<feature type="region of interest" description="Disordered" evidence="1">
    <location>
        <begin position="514"/>
        <end position="548"/>
    </location>
</feature>
<sequence>MVVQTATNLTQDPSISSSSKDSHDVGFKPSEEEKRRMLIIQRIKILRLPIQYQELIKEQERKLEPKKVIQALPDLSWIKVMQEELLQFKLQHVWTLMDLPHGKRAIGTKWVYRNKKDERGIPTLCNRIVVYQMDVKSALLYNKIEEEVYACQPLGFEDPQFPDRGQSQDKYVDEILKKFGFSTVKTVSTPMDTSNPLLKDAEAKDVVVHLYRSMIGSLMYLTASRPDIMFVKQTIVANSTTEAEYVAASSCCGEMSSIGELTFFLGLQVTQKADGIFISQDKYVDKILKKLSFSTVKTGGAKDQIRFEAASKQSNDPPLSRVNTRRSGEDSMKLKELMEFYAKLSDRLEKKRRSRTYKPRRLYKVGLSRRIESTDDASLGAQEDASKQGRKIVDLDADIEVTLIDETQGRNDEDLMFDAGVLNSDEVFQEPIVNTDTTTKSSILVSVIDPVTTTGEVVTTASVEILEELSLAQTLIEIKSAKPKAITTTTIKLANSRPKAKGIIIHDQEEQASASTPIVSSLHLPQAKDKGKAKMVEPKKPLKKKDQIAINEEVARNLEV</sequence>